<dbReference type="InterPro" id="IPR052355">
    <property type="entry name" value="CENP-V-like"/>
</dbReference>
<comment type="caution">
    <text evidence="5">The sequence shown here is derived from an EMBL/GenBank/DDBJ whole genome shotgun (WGS) entry which is preliminary data.</text>
</comment>
<dbReference type="PANTHER" id="PTHR28620:SF1">
    <property type="entry name" value="CENP-V_GFA DOMAIN-CONTAINING PROTEIN"/>
    <property type="match status" value="1"/>
</dbReference>
<evidence type="ECO:0000313" key="6">
    <source>
        <dbReference type="Proteomes" id="UP001160550"/>
    </source>
</evidence>
<sequence>MIQPRSGSCHCGRIRFRCEVDLAPAGARSPQLRPGPWYASTLRCNCSYCRKTRIWKAHVPAEAFTVLAGEDALGRYRFGECSIEHCFCPDCGVNTFSRAAFDAMGGSFACINVACLDDAAPEELAAAPVRYEDGAHGDWHSAPPIVSYL</sequence>
<dbReference type="InterPro" id="IPR011057">
    <property type="entry name" value="Mss4-like_sf"/>
</dbReference>
<evidence type="ECO:0000256" key="1">
    <source>
        <dbReference type="ARBA" id="ARBA00005495"/>
    </source>
</evidence>
<evidence type="ECO:0000256" key="3">
    <source>
        <dbReference type="ARBA" id="ARBA00022833"/>
    </source>
</evidence>
<gene>
    <name evidence="5" type="ORF">QF205_12570</name>
</gene>
<dbReference type="EMBL" id="JARYGX010000023">
    <property type="protein sequence ID" value="MDH7453893.1"/>
    <property type="molecule type" value="Genomic_DNA"/>
</dbReference>
<keyword evidence="6" id="KW-1185">Reference proteome</keyword>
<feature type="domain" description="CENP-V/GFA" evidence="4">
    <location>
        <begin position="5"/>
        <end position="140"/>
    </location>
</feature>
<dbReference type="SUPFAM" id="SSF51316">
    <property type="entry name" value="Mss4-like"/>
    <property type="match status" value="1"/>
</dbReference>
<dbReference type="Pfam" id="PF04828">
    <property type="entry name" value="GFA"/>
    <property type="match status" value="1"/>
</dbReference>
<keyword evidence="2" id="KW-0479">Metal-binding</keyword>
<evidence type="ECO:0000313" key="5">
    <source>
        <dbReference type="EMBL" id="MDH7453893.1"/>
    </source>
</evidence>
<dbReference type="Proteomes" id="UP001160550">
    <property type="component" value="Unassembled WGS sequence"/>
</dbReference>
<name>A0ABT6MTJ4_9GAMM</name>
<dbReference type="PROSITE" id="PS51891">
    <property type="entry name" value="CENP_V_GFA"/>
    <property type="match status" value="1"/>
</dbReference>
<organism evidence="5 6">
    <name type="scientific">Luteimonas composti</name>
    <dbReference type="NCBI Taxonomy" id="398257"/>
    <lineage>
        <taxon>Bacteria</taxon>
        <taxon>Pseudomonadati</taxon>
        <taxon>Pseudomonadota</taxon>
        <taxon>Gammaproteobacteria</taxon>
        <taxon>Lysobacterales</taxon>
        <taxon>Lysobacteraceae</taxon>
        <taxon>Luteimonas</taxon>
    </lineage>
</organism>
<protein>
    <submittedName>
        <fullName evidence="5">GFA family protein</fullName>
    </submittedName>
</protein>
<reference evidence="5" key="2">
    <citation type="submission" date="2023-04" db="EMBL/GenBank/DDBJ databases">
        <authorList>
            <person name="Sun J.-Q."/>
        </authorList>
    </citation>
    <scope>NUCLEOTIDE SEQUENCE</scope>
    <source>
        <strain evidence="5">CC-YY355</strain>
    </source>
</reference>
<proteinExistence type="inferred from homology"/>
<reference evidence="5" key="1">
    <citation type="journal article" date="2007" name="Int. J. Syst. Evol. Microbiol.">
        <title>Luteimonas composti sp. nov., a moderately thermophilic bacterium isolated from food waste.</title>
        <authorList>
            <person name="Young C.C."/>
            <person name="Kampfer P."/>
            <person name="Chen W.M."/>
            <person name="Yen W.S."/>
            <person name="Arun A.B."/>
            <person name="Lai W.A."/>
            <person name="Shen F.T."/>
            <person name="Rekha P.D."/>
            <person name="Lin K.Y."/>
            <person name="Chou J.H."/>
        </authorList>
    </citation>
    <scope>NUCLEOTIDE SEQUENCE</scope>
    <source>
        <strain evidence="5">CC-YY355</strain>
    </source>
</reference>
<comment type="similarity">
    <text evidence="1">Belongs to the Gfa family.</text>
</comment>
<evidence type="ECO:0000256" key="2">
    <source>
        <dbReference type="ARBA" id="ARBA00022723"/>
    </source>
</evidence>
<dbReference type="Gene3D" id="2.170.150.70">
    <property type="match status" value="1"/>
</dbReference>
<dbReference type="RefSeq" id="WP_280943101.1">
    <property type="nucleotide sequence ID" value="NZ_JARYGX010000023.1"/>
</dbReference>
<accession>A0ABT6MTJ4</accession>
<keyword evidence="3" id="KW-0862">Zinc</keyword>
<evidence type="ECO:0000259" key="4">
    <source>
        <dbReference type="PROSITE" id="PS51891"/>
    </source>
</evidence>
<dbReference type="PANTHER" id="PTHR28620">
    <property type="entry name" value="CENTROMERE PROTEIN V"/>
    <property type="match status" value="1"/>
</dbReference>
<dbReference type="InterPro" id="IPR006913">
    <property type="entry name" value="CENP-V/GFA"/>
</dbReference>